<proteinExistence type="predicted"/>
<organism evidence="1">
    <name type="scientific">marine sediment metagenome</name>
    <dbReference type="NCBI Taxonomy" id="412755"/>
    <lineage>
        <taxon>unclassified sequences</taxon>
        <taxon>metagenomes</taxon>
        <taxon>ecological metagenomes</taxon>
    </lineage>
</organism>
<sequence>MVKISSDLIKIVKSPIISCSRRTDIPAFLMDWVIKRIQIGYVDVFNPFNRKQVSRVSLKPEDVRCWVWWSKNFKEWIKNYERNTQVFKSYRGHYFQFTINSPSELEQNLNISLEKRFDQLQWIIDEFGLTSVSFRFDPIIIYKKKDENRIKSNLDKFEYIIEKVSALGLKEMIFSFATIYTKVNNRMKARGFIPLDPSFSKKKEILNKLLKICTKYEMQMKACCQPGLLEINGIEQAHCVDANKIEQIIG</sequence>
<evidence type="ECO:0008006" key="2">
    <source>
        <dbReference type="Google" id="ProtNLM"/>
    </source>
</evidence>
<evidence type="ECO:0000313" key="1">
    <source>
        <dbReference type="EMBL" id="GAI81016.1"/>
    </source>
</evidence>
<reference evidence="1" key="1">
    <citation type="journal article" date="2014" name="Front. Microbiol.">
        <title>High frequency of phylogenetically diverse reductive dehalogenase-homologous genes in deep subseafloor sedimentary metagenomes.</title>
        <authorList>
            <person name="Kawai M."/>
            <person name="Futagami T."/>
            <person name="Toyoda A."/>
            <person name="Takaki Y."/>
            <person name="Nishi S."/>
            <person name="Hori S."/>
            <person name="Arai W."/>
            <person name="Tsubouchi T."/>
            <person name="Morono Y."/>
            <person name="Uchiyama I."/>
            <person name="Ito T."/>
            <person name="Fujiyama A."/>
            <person name="Inagaki F."/>
            <person name="Takami H."/>
        </authorList>
    </citation>
    <scope>NUCLEOTIDE SEQUENCE</scope>
    <source>
        <strain evidence="1">Expedition CK06-06</strain>
    </source>
</reference>
<dbReference type="AlphaFoldDB" id="X1SPH1"/>
<name>X1SPH1_9ZZZZ</name>
<dbReference type="EMBL" id="BARW01008151">
    <property type="protein sequence ID" value="GAI81016.1"/>
    <property type="molecule type" value="Genomic_DNA"/>
</dbReference>
<gene>
    <name evidence="1" type="ORF">S12H4_16801</name>
</gene>
<dbReference type="InterPro" id="IPR014998">
    <property type="entry name" value="DUF1848"/>
</dbReference>
<dbReference type="Pfam" id="PF08902">
    <property type="entry name" value="DUF1848"/>
    <property type="match status" value="1"/>
</dbReference>
<feature type="non-terminal residue" evidence="1">
    <location>
        <position position="250"/>
    </location>
</feature>
<accession>X1SPH1</accession>
<protein>
    <recommendedName>
        <fullName evidence="2">DUF1848 domain-containing protein</fullName>
    </recommendedName>
</protein>
<comment type="caution">
    <text evidence="1">The sequence shown here is derived from an EMBL/GenBank/DDBJ whole genome shotgun (WGS) entry which is preliminary data.</text>
</comment>